<evidence type="ECO:0000259" key="2">
    <source>
        <dbReference type="Pfam" id="PF18942"/>
    </source>
</evidence>
<protein>
    <submittedName>
        <fullName evidence="3">BACON domain-containing protein</fullName>
    </submittedName>
</protein>
<sequence>MKNNLTDSIYKAWHTGILPLVTALLLLTGCEMDSDMDLPLNVDSNKYTLTSDAGSTQVRIYSTGEWSVRLSEDVEWASINRLNGSGNTPVLFKYGANYGVPRAVDIIFTRGGLEQAVRMTQEGEDPILSLEESRIEIFSNPWDLRIGLDNNLREDYKQIRDTIVYSVIPDEDDDETPEPDEEWIENLAVGTDAVTFSTLKNNSPRKRQAAITLTYIDAKEKKHAVTLTVTQATEEACMTFTPDRAKTTRKATTIKAELKHNLGSLLGKVVCTPTYEGASADWIENITLEDKVLSFDVKENDSEGPRSASIAFSLPGTAGELTPAAPFVVEQTYEADYRTLIKGESGQVVINNPEASFEGIVISDKDNANVETTPNTARNATDYTVNAKTAYVQMLDGSYGYRLQFDAADDNTLKRYSQVKISLNGVTLTKEADPERYTLSGLTAANIVSQTPGTASDLIRKEKSIGQLTDEDIYTYVSLREVEFALPDGSYTNVNEGYFGTANHTSCVPRTLCDKDGGAISMLVNNKTPWRRDGSGMPKGKGTLSGVIVHDLQPRYGYTNEGYIGRYSVRVLEKEEIDLAASKSSSNRQTLVEWNWNNAEVRTNADGTIAPDRGNGSLWCTDPAAKYLLDNEYNGLTTSAGLNGKNALKFENTYWWDFAENTGYAVALKFSTEGAGANLSLNFTNSQGNAGGTSIYGPVYWQVEYSTDGVNFTVLPESGFCCRPFVYWQGAGGKDLSYCAVPGYADRVFILPDALRNRPEVTLLIKARSTQCIASNTATVDQGDTGTITSDMAANKRSPMRFGTIAVKSNK</sequence>
<dbReference type="InterPro" id="IPR013783">
    <property type="entry name" value="Ig-like_fold"/>
</dbReference>
<gene>
    <name evidence="3" type="ORF">F2Y13_12850</name>
</gene>
<dbReference type="InterPro" id="IPR043744">
    <property type="entry name" value="DUF5689"/>
</dbReference>
<feature type="domain" description="DUF5689" evidence="2">
    <location>
        <begin position="388"/>
        <end position="548"/>
    </location>
</feature>
<evidence type="ECO:0000313" key="3">
    <source>
        <dbReference type="EMBL" id="KAA2366769.1"/>
    </source>
</evidence>
<dbReference type="AlphaFoldDB" id="A0A5B3G040"/>
<evidence type="ECO:0000259" key="1">
    <source>
        <dbReference type="Pfam" id="PF13004"/>
    </source>
</evidence>
<dbReference type="Pfam" id="PF13004">
    <property type="entry name" value="BACON"/>
    <property type="match status" value="1"/>
</dbReference>
<dbReference type="PROSITE" id="PS51257">
    <property type="entry name" value="PROKAR_LIPOPROTEIN"/>
    <property type="match status" value="1"/>
</dbReference>
<proteinExistence type="predicted"/>
<dbReference type="Proteomes" id="UP000323567">
    <property type="component" value="Unassembled WGS sequence"/>
</dbReference>
<accession>A0A5B3G040</accession>
<dbReference type="EMBL" id="VVXK01000023">
    <property type="protein sequence ID" value="KAA2366769.1"/>
    <property type="molecule type" value="Genomic_DNA"/>
</dbReference>
<name>A0A5B3G040_9BACT</name>
<reference evidence="3 4" key="1">
    <citation type="journal article" date="2019" name="Nat. Med.">
        <title>A library of human gut bacterial isolates paired with longitudinal multiomics data enables mechanistic microbiome research.</title>
        <authorList>
            <person name="Poyet M."/>
            <person name="Groussin M."/>
            <person name="Gibbons S.M."/>
            <person name="Avila-Pacheco J."/>
            <person name="Jiang X."/>
            <person name="Kearney S.M."/>
            <person name="Perrotta A.R."/>
            <person name="Berdy B."/>
            <person name="Zhao S."/>
            <person name="Lieberman T.D."/>
            <person name="Swanson P.K."/>
            <person name="Smith M."/>
            <person name="Roesemann S."/>
            <person name="Alexander J.E."/>
            <person name="Rich S.A."/>
            <person name="Livny J."/>
            <person name="Vlamakis H."/>
            <person name="Clish C."/>
            <person name="Bullock K."/>
            <person name="Deik A."/>
            <person name="Scott J."/>
            <person name="Pierce K.A."/>
            <person name="Xavier R.J."/>
            <person name="Alm E.J."/>
        </authorList>
    </citation>
    <scope>NUCLEOTIDE SEQUENCE [LARGE SCALE GENOMIC DNA]</scope>
    <source>
        <strain evidence="3 4">BIOML-A2</strain>
    </source>
</reference>
<dbReference type="Gene3D" id="2.60.40.10">
    <property type="entry name" value="Immunoglobulins"/>
    <property type="match status" value="1"/>
</dbReference>
<feature type="domain" description="BACON" evidence="1">
    <location>
        <begin position="178"/>
        <end position="232"/>
    </location>
</feature>
<comment type="caution">
    <text evidence="3">The sequence shown here is derived from an EMBL/GenBank/DDBJ whole genome shotgun (WGS) entry which is preliminary data.</text>
</comment>
<organism evidence="3 4">
    <name type="scientific">Alistipes shahii</name>
    <dbReference type="NCBI Taxonomy" id="328814"/>
    <lineage>
        <taxon>Bacteria</taxon>
        <taxon>Pseudomonadati</taxon>
        <taxon>Bacteroidota</taxon>
        <taxon>Bacteroidia</taxon>
        <taxon>Bacteroidales</taxon>
        <taxon>Rikenellaceae</taxon>
        <taxon>Alistipes</taxon>
    </lineage>
</organism>
<dbReference type="RefSeq" id="WP_149887736.1">
    <property type="nucleotide sequence ID" value="NZ_CATXTW010000022.1"/>
</dbReference>
<dbReference type="InterPro" id="IPR024361">
    <property type="entry name" value="BACON"/>
</dbReference>
<dbReference type="Pfam" id="PF18942">
    <property type="entry name" value="DUF5689"/>
    <property type="match status" value="1"/>
</dbReference>
<dbReference type="CDD" id="cd14948">
    <property type="entry name" value="BACON"/>
    <property type="match status" value="1"/>
</dbReference>
<evidence type="ECO:0000313" key="4">
    <source>
        <dbReference type="Proteomes" id="UP000323567"/>
    </source>
</evidence>